<dbReference type="Proteomes" id="UP000199400">
    <property type="component" value="Unassembled WGS sequence"/>
</dbReference>
<dbReference type="RefSeq" id="WP_096328605.1">
    <property type="nucleotide sequence ID" value="NZ_FOMX01000026.1"/>
</dbReference>
<dbReference type="STRING" id="54.SAMN02745121_06604"/>
<keyword evidence="3" id="KW-1185">Reference proteome</keyword>
<accession>A0A1I2FGS0</accession>
<organism evidence="2 3">
    <name type="scientific">Nannocystis exedens</name>
    <dbReference type="NCBI Taxonomy" id="54"/>
    <lineage>
        <taxon>Bacteria</taxon>
        <taxon>Pseudomonadati</taxon>
        <taxon>Myxococcota</taxon>
        <taxon>Polyangia</taxon>
        <taxon>Nannocystales</taxon>
        <taxon>Nannocystaceae</taxon>
        <taxon>Nannocystis</taxon>
    </lineage>
</organism>
<evidence type="ECO:0000313" key="3">
    <source>
        <dbReference type="Proteomes" id="UP000199400"/>
    </source>
</evidence>
<evidence type="ECO:0000313" key="2">
    <source>
        <dbReference type="EMBL" id="SFF03671.1"/>
    </source>
</evidence>
<reference evidence="3" key="1">
    <citation type="submission" date="2016-10" db="EMBL/GenBank/DDBJ databases">
        <authorList>
            <person name="Varghese N."/>
            <person name="Submissions S."/>
        </authorList>
    </citation>
    <scope>NUCLEOTIDE SEQUENCE [LARGE SCALE GENOMIC DNA]</scope>
    <source>
        <strain evidence="3">ATCC 25963</strain>
    </source>
</reference>
<evidence type="ECO:0000256" key="1">
    <source>
        <dbReference type="SAM" id="MobiDB-lite"/>
    </source>
</evidence>
<name>A0A1I2FGS0_9BACT</name>
<sequence length="280" mass="31062">MRLRLVWIVMPLIGLGLAIFFAGGLPSTADGSTTEGAGPRADGESRADNGTMTEAGEASTTVLNRRLAGFTEGLVELLSQVPQPPSHEQAQAAAQVIALFNEFDLDAAAGLFEKPSIGHEEWVQWLRARVGECGAGEPMLVKDEAVRYRYECEHGQLEAQFSLSPETGKIPGLLMAARGVELAEPVREAAETVMRLYDQWDPALFRRSFSEKFEEEKIRRFLLDVRSKHGDCSLGEPDLVSVRGAFIHLQCERSVRLMKIELMQEDDRIKILSIRDPRPN</sequence>
<feature type="compositionally biased region" description="Polar residues" evidence="1">
    <location>
        <begin position="48"/>
        <end position="57"/>
    </location>
</feature>
<gene>
    <name evidence="2" type="ORF">SAMN02745121_06604</name>
</gene>
<proteinExistence type="predicted"/>
<feature type="region of interest" description="Disordered" evidence="1">
    <location>
        <begin position="30"/>
        <end position="57"/>
    </location>
</feature>
<evidence type="ECO:0008006" key="4">
    <source>
        <dbReference type="Google" id="ProtNLM"/>
    </source>
</evidence>
<dbReference type="AlphaFoldDB" id="A0A1I2FGS0"/>
<protein>
    <recommendedName>
        <fullName evidence="4">DUF3887 domain-containing protein</fullName>
    </recommendedName>
</protein>
<dbReference type="EMBL" id="FOMX01000026">
    <property type="protein sequence ID" value="SFF03671.1"/>
    <property type="molecule type" value="Genomic_DNA"/>
</dbReference>
<dbReference type="OrthoDB" id="5540596at2"/>